<evidence type="ECO:0000313" key="1">
    <source>
        <dbReference type="EMBL" id="OTG20416.1"/>
    </source>
</evidence>
<sequence>MLGLEVRRDGLERVIEFRRKKKRVDRVRRVPRVFSFFSYAYLSSSLSHQIDSYKKLTKPPNQIPTHFPLLSSLLRISVFQWLTP</sequence>
<dbReference type="InParanoid" id="A0A251UC26"/>
<accession>A0A251UC26</accession>
<reference evidence="2" key="1">
    <citation type="journal article" date="2017" name="Nature">
        <title>The sunflower genome provides insights into oil metabolism, flowering and Asterid evolution.</title>
        <authorList>
            <person name="Badouin H."/>
            <person name="Gouzy J."/>
            <person name="Grassa C.J."/>
            <person name="Murat F."/>
            <person name="Staton S.E."/>
            <person name="Cottret L."/>
            <person name="Lelandais-Briere C."/>
            <person name="Owens G.L."/>
            <person name="Carrere S."/>
            <person name="Mayjonade B."/>
            <person name="Legrand L."/>
            <person name="Gill N."/>
            <person name="Kane N.C."/>
            <person name="Bowers J.E."/>
            <person name="Hubner S."/>
            <person name="Bellec A."/>
            <person name="Berard A."/>
            <person name="Berges H."/>
            <person name="Blanchet N."/>
            <person name="Boniface M.C."/>
            <person name="Brunel D."/>
            <person name="Catrice O."/>
            <person name="Chaidir N."/>
            <person name="Claudel C."/>
            <person name="Donnadieu C."/>
            <person name="Faraut T."/>
            <person name="Fievet G."/>
            <person name="Helmstetter N."/>
            <person name="King M."/>
            <person name="Knapp S.J."/>
            <person name="Lai Z."/>
            <person name="Le Paslier M.C."/>
            <person name="Lippi Y."/>
            <person name="Lorenzon L."/>
            <person name="Mandel J.R."/>
            <person name="Marage G."/>
            <person name="Marchand G."/>
            <person name="Marquand E."/>
            <person name="Bret-Mestries E."/>
            <person name="Morien E."/>
            <person name="Nambeesan S."/>
            <person name="Nguyen T."/>
            <person name="Pegot-Espagnet P."/>
            <person name="Pouilly N."/>
            <person name="Raftis F."/>
            <person name="Sallet E."/>
            <person name="Schiex T."/>
            <person name="Thomas J."/>
            <person name="Vandecasteele C."/>
            <person name="Vares D."/>
            <person name="Vear F."/>
            <person name="Vautrin S."/>
            <person name="Crespi M."/>
            <person name="Mangin B."/>
            <person name="Burke J.M."/>
            <person name="Salse J."/>
            <person name="Munos S."/>
            <person name="Vincourt P."/>
            <person name="Rieseberg L.H."/>
            <person name="Langlade N.B."/>
        </authorList>
    </citation>
    <scope>NUCLEOTIDE SEQUENCE [LARGE SCALE GENOMIC DNA]</scope>
    <source>
        <strain evidence="2">cv. SF193</strain>
    </source>
</reference>
<dbReference type="EMBL" id="CM007896">
    <property type="protein sequence ID" value="OTG20416.1"/>
    <property type="molecule type" value="Genomic_DNA"/>
</dbReference>
<gene>
    <name evidence="1" type="ORF">HannXRQ_Chr07g0192841</name>
</gene>
<dbReference type="Proteomes" id="UP000215914">
    <property type="component" value="Chromosome 7"/>
</dbReference>
<organism evidence="1 2">
    <name type="scientific">Helianthus annuus</name>
    <name type="common">Common sunflower</name>
    <dbReference type="NCBI Taxonomy" id="4232"/>
    <lineage>
        <taxon>Eukaryota</taxon>
        <taxon>Viridiplantae</taxon>
        <taxon>Streptophyta</taxon>
        <taxon>Embryophyta</taxon>
        <taxon>Tracheophyta</taxon>
        <taxon>Spermatophyta</taxon>
        <taxon>Magnoliopsida</taxon>
        <taxon>eudicotyledons</taxon>
        <taxon>Gunneridae</taxon>
        <taxon>Pentapetalae</taxon>
        <taxon>asterids</taxon>
        <taxon>campanulids</taxon>
        <taxon>Asterales</taxon>
        <taxon>Asteraceae</taxon>
        <taxon>Asteroideae</taxon>
        <taxon>Heliantheae alliance</taxon>
        <taxon>Heliantheae</taxon>
        <taxon>Helianthus</taxon>
    </lineage>
</organism>
<dbReference type="AlphaFoldDB" id="A0A251UC26"/>
<name>A0A251UC26_HELAN</name>
<evidence type="ECO:0000313" key="2">
    <source>
        <dbReference type="Proteomes" id="UP000215914"/>
    </source>
</evidence>
<proteinExistence type="predicted"/>
<keyword evidence="2" id="KW-1185">Reference proteome</keyword>
<protein>
    <submittedName>
        <fullName evidence="1">Uncharacterized protein</fullName>
    </submittedName>
</protein>